<dbReference type="AlphaFoldDB" id="A0A380MJL8"/>
<feature type="transmembrane region" description="Helical" evidence="1">
    <location>
        <begin position="28"/>
        <end position="50"/>
    </location>
</feature>
<accession>A0A380MJL8</accession>
<proteinExistence type="predicted"/>
<evidence type="ECO:0000256" key="1">
    <source>
        <dbReference type="SAM" id="Phobius"/>
    </source>
</evidence>
<dbReference type="InterPro" id="IPR016936">
    <property type="entry name" value="UCP029693"/>
</dbReference>
<evidence type="ECO:0000313" key="3">
    <source>
        <dbReference type="Proteomes" id="UP000254575"/>
    </source>
</evidence>
<gene>
    <name evidence="2" type="ORF">NCTC10717_00348</name>
</gene>
<dbReference type="Pfam" id="PF10095">
    <property type="entry name" value="DUF2333"/>
    <property type="match status" value="1"/>
</dbReference>
<reference evidence="2 3" key="1">
    <citation type="submission" date="2018-06" db="EMBL/GenBank/DDBJ databases">
        <authorList>
            <consortium name="Pathogen Informatics"/>
            <person name="Doyle S."/>
        </authorList>
    </citation>
    <scope>NUCLEOTIDE SEQUENCE [LARGE SCALE GENOMIC DNA]</scope>
    <source>
        <strain evidence="2 3">NCTC10717</strain>
    </source>
</reference>
<keyword evidence="3" id="KW-1185">Reference proteome</keyword>
<keyword evidence="1" id="KW-0812">Transmembrane</keyword>
<protein>
    <submittedName>
        <fullName evidence="2">Uncharacterized protein conserved in bacteria</fullName>
    </submittedName>
</protein>
<dbReference type="EMBL" id="UHIA01000003">
    <property type="protein sequence ID" value="SUO92012.1"/>
    <property type="molecule type" value="Genomic_DNA"/>
</dbReference>
<dbReference type="OrthoDB" id="5821246at2"/>
<organism evidence="2 3">
    <name type="scientific">Suttonella indologenes</name>
    <dbReference type="NCBI Taxonomy" id="13276"/>
    <lineage>
        <taxon>Bacteria</taxon>
        <taxon>Pseudomonadati</taxon>
        <taxon>Pseudomonadota</taxon>
        <taxon>Gammaproteobacteria</taxon>
        <taxon>Cardiobacteriales</taxon>
        <taxon>Cardiobacteriaceae</taxon>
        <taxon>Suttonella</taxon>
    </lineage>
</organism>
<sequence>MSLKEQSIDGAKRVAHMYTPAAWKAHNWLWRIALLLGTLLALILVLMFWWSREPSEFSVEEAATAYIPADAKPVVGSYLVGTSIKTLDIMLNKPGGFLKNDVMPPGVLMDNIPQWEAGVLTLMRQTSLMLKDEFSRSQSQSTQPEMLAQANGALNIDFDKWMFPSAEDEYEKARQKLIQYAVELSDGNPNNAQFFARADNLANYFGLISRNLGDIAQRLSASVGDAVVAQSAAGEAIAKPNTVAVRQERTPRLKVDNNFYFARGYTWALLHQLRAIRHDFAVTLEQKTALASLDQIIAELEKAQKPVWSPIILNGRGFGFTANHSLVMASYISRVNAALIDIQALLRAG</sequence>
<keyword evidence="1" id="KW-1133">Transmembrane helix</keyword>
<dbReference type="Proteomes" id="UP000254575">
    <property type="component" value="Unassembled WGS sequence"/>
</dbReference>
<name>A0A380MJL8_9GAMM</name>
<keyword evidence="1" id="KW-0472">Membrane</keyword>
<dbReference type="RefSeq" id="WP_115217653.1">
    <property type="nucleotide sequence ID" value="NZ_UHIA01000003.1"/>
</dbReference>
<evidence type="ECO:0000313" key="2">
    <source>
        <dbReference type="EMBL" id="SUO92012.1"/>
    </source>
</evidence>
<dbReference type="PIRSF" id="PIRSF029693">
    <property type="entry name" value="UCP029693"/>
    <property type="match status" value="1"/>
</dbReference>